<feature type="region of interest" description="Disordered" evidence="2">
    <location>
        <begin position="464"/>
        <end position="500"/>
    </location>
</feature>
<keyword evidence="3" id="KW-0472">Membrane</keyword>
<keyword evidence="3" id="KW-1133">Transmembrane helix</keyword>
<feature type="compositionally biased region" description="Basic and acidic residues" evidence="2">
    <location>
        <begin position="115"/>
        <end position="125"/>
    </location>
</feature>
<proteinExistence type="predicted"/>
<feature type="compositionally biased region" description="Low complexity" evidence="2">
    <location>
        <begin position="490"/>
        <end position="500"/>
    </location>
</feature>
<feature type="transmembrane region" description="Helical" evidence="3">
    <location>
        <begin position="77"/>
        <end position="98"/>
    </location>
</feature>
<gene>
    <name evidence="4" type="ORF">PTTW11_00724</name>
</gene>
<feature type="transmembrane region" description="Helical" evidence="3">
    <location>
        <begin position="37"/>
        <end position="56"/>
    </location>
</feature>
<name>A0A6S6VUY0_9PLEO</name>
<evidence type="ECO:0000313" key="4">
    <source>
        <dbReference type="EMBL" id="CAE6998497.1"/>
    </source>
</evidence>
<feature type="region of interest" description="Disordered" evidence="2">
    <location>
        <begin position="1"/>
        <end position="22"/>
    </location>
</feature>
<dbReference type="EMBL" id="HG992977">
    <property type="protein sequence ID" value="CAE6998497.1"/>
    <property type="molecule type" value="Genomic_DNA"/>
</dbReference>
<protein>
    <submittedName>
        <fullName evidence="4">Uncharacterized protein</fullName>
    </submittedName>
</protein>
<dbReference type="AlphaFoldDB" id="A0A6S6VUY0"/>
<accession>A0A6S6VUY0</accession>
<feature type="compositionally biased region" description="Pro residues" evidence="2">
    <location>
        <begin position="581"/>
        <end position="597"/>
    </location>
</feature>
<feature type="compositionally biased region" description="Basic and acidic residues" evidence="2">
    <location>
        <begin position="205"/>
        <end position="223"/>
    </location>
</feature>
<organism evidence="4 5">
    <name type="scientific">Pyrenophora teres f. teres</name>
    <dbReference type="NCBI Taxonomy" id="97479"/>
    <lineage>
        <taxon>Eukaryota</taxon>
        <taxon>Fungi</taxon>
        <taxon>Dikarya</taxon>
        <taxon>Ascomycota</taxon>
        <taxon>Pezizomycotina</taxon>
        <taxon>Dothideomycetes</taxon>
        <taxon>Pleosporomycetidae</taxon>
        <taxon>Pleosporales</taxon>
        <taxon>Pleosporineae</taxon>
        <taxon>Pleosporaceae</taxon>
        <taxon>Pyrenophora</taxon>
    </lineage>
</organism>
<evidence type="ECO:0000256" key="1">
    <source>
        <dbReference type="ARBA" id="ARBA00022581"/>
    </source>
</evidence>
<evidence type="ECO:0000256" key="3">
    <source>
        <dbReference type="SAM" id="Phobius"/>
    </source>
</evidence>
<dbReference type="Proteomes" id="UP000472372">
    <property type="component" value="Chromosome 1"/>
</dbReference>
<feature type="region of interest" description="Disordered" evidence="2">
    <location>
        <begin position="108"/>
        <end position="132"/>
    </location>
</feature>
<keyword evidence="3" id="KW-0812">Transmembrane</keyword>
<feature type="compositionally biased region" description="Basic and acidic residues" evidence="2">
    <location>
        <begin position="187"/>
        <end position="197"/>
    </location>
</feature>
<feature type="region of interest" description="Disordered" evidence="2">
    <location>
        <begin position="187"/>
        <end position="223"/>
    </location>
</feature>
<dbReference type="PANTHER" id="PTHR13037">
    <property type="entry name" value="FORMIN"/>
    <property type="match status" value="1"/>
</dbReference>
<keyword evidence="1" id="KW-0945">Host-virus interaction</keyword>
<evidence type="ECO:0000256" key="2">
    <source>
        <dbReference type="SAM" id="MobiDB-lite"/>
    </source>
</evidence>
<feature type="region of interest" description="Disordered" evidence="2">
    <location>
        <begin position="578"/>
        <end position="603"/>
    </location>
</feature>
<sequence>MSTTSNMQKRNARAMPTPQTPASACVTRNTNDKMVPIFIAIFNVILLLLFLWSILNPSNIYALVMRCYSHITVYLDLANSLFTALGPIFLLLVVATLLEAGSREPAASNTQFAKGGHERARKEVSEPVVDNTPVTHDLHTPDLLLTYPPLPEFPFNHFHATGESFRHHDFSQPLYPMPLPCTYPRRDSHHDEAKEPTDAVTCTPTKDDKTSGKETLSDQKDTKPAIKASKVSFMDVVVAKPDHKAVEQPPQPTPLPIHTPIVPATTTSSNTEVIQTPVTSAPTPVIAQAPPVPARRAEIIQVGLPAVEPSLQDMQIGMLELVAGQEFKMETALDLLFIAFMINGAYDEPALLILSMMEEAKANLLPLFPNGLTGLNTDRLIWANSLLTFWEALRPYGYEFQVHPDEDIRIFLIRYHDFICWMGLGHLLRPFIVTALPAPEPIQAPPPPPAFTIQHPTPPVSFQAPSFSAPAVPQPAPEPIQAPPPPPPVSSQSSSYSTQAVPKPVPTPFAPCAPVSFEGLSFSTKAVPKPAPTAFASCAPVSFEGLSFSTKAVPKPAPTPFAPCAPVSFQGLSYSTKTVPNPAPKPVAPAQAPPTPQPQAAQHPPGLLNFEAFDWLNQSDDALNALTSESFQWPSPQHAAYKLWSYSTVGQLRLPAIDASCLNRNVVKAELNKVAPIFKRACVILHLQKTIISPHEDDLAMVPLLGEVQALLEAAEKMTNDCDDLVVYDDKDEWYHACMYFGDSIISSGIINRLRDYRSEMRAEVKEVWGRMKAEWVGDTSEK</sequence>
<feature type="compositionally biased region" description="Pro residues" evidence="2">
    <location>
        <begin position="472"/>
        <end position="489"/>
    </location>
</feature>
<reference evidence="4" key="1">
    <citation type="submission" date="2021-02" db="EMBL/GenBank/DDBJ databases">
        <authorList>
            <person name="Syme A R."/>
            <person name="Syme A R."/>
            <person name="Moolhuijzen P."/>
        </authorList>
    </citation>
    <scope>NUCLEOTIDE SEQUENCE</scope>
    <source>
        <strain evidence="4">W1-1</strain>
    </source>
</reference>
<evidence type="ECO:0000313" key="5">
    <source>
        <dbReference type="Proteomes" id="UP000472372"/>
    </source>
</evidence>
<dbReference type="PANTHER" id="PTHR13037:SF24">
    <property type="entry name" value="POLYCOMB PROTEIN PCL-RELATED"/>
    <property type="match status" value="1"/>
</dbReference>